<evidence type="ECO:0000256" key="1">
    <source>
        <dbReference type="ARBA" id="ARBA00021390"/>
    </source>
</evidence>
<comment type="function">
    <text evidence="6">Repressor of the lactose catabolism operon. Galactose-6-phosphate is the inducer.</text>
</comment>
<evidence type="ECO:0000256" key="4">
    <source>
        <dbReference type="ARBA" id="ARBA00023125"/>
    </source>
</evidence>
<dbReference type="InterPro" id="IPR001034">
    <property type="entry name" value="DeoR_HTH"/>
</dbReference>
<keyword evidence="9" id="KW-1185">Reference proteome</keyword>
<keyword evidence="3" id="KW-0805">Transcription regulation</keyword>
<accession>A0A3L8PR70</accession>
<dbReference type="SMART" id="SM01134">
    <property type="entry name" value="DeoRC"/>
    <property type="match status" value="1"/>
</dbReference>
<dbReference type="EMBL" id="RDBF01000001">
    <property type="protein sequence ID" value="RLV57123.1"/>
    <property type="molecule type" value="Genomic_DNA"/>
</dbReference>
<protein>
    <recommendedName>
        <fullName evidence="1">Lactose phosphotransferase system repressor</fullName>
    </recommendedName>
</protein>
<keyword evidence="4" id="KW-0238">DNA-binding</keyword>
<dbReference type="OrthoDB" id="7688673at2"/>
<evidence type="ECO:0000256" key="2">
    <source>
        <dbReference type="ARBA" id="ARBA00022491"/>
    </source>
</evidence>
<reference evidence="8 9" key="1">
    <citation type="submission" date="2018-10" db="EMBL/GenBank/DDBJ databases">
        <title>Aeromicrobium sp. 9W16Y-2 whole genome shotgun sequence.</title>
        <authorList>
            <person name="Li F."/>
        </authorList>
    </citation>
    <scope>NUCLEOTIDE SEQUENCE [LARGE SCALE GENOMIC DNA]</scope>
    <source>
        <strain evidence="8 9">9W16Y-2</strain>
    </source>
</reference>
<dbReference type="SUPFAM" id="SSF100950">
    <property type="entry name" value="NagB/RpiA/CoA transferase-like"/>
    <property type="match status" value="1"/>
</dbReference>
<evidence type="ECO:0000313" key="8">
    <source>
        <dbReference type="EMBL" id="RLV57123.1"/>
    </source>
</evidence>
<dbReference type="InterPro" id="IPR014036">
    <property type="entry name" value="DeoR-like_C"/>
</dbReference>
<dbReference type="GO" id="GO:0003700">
    <property type="term" value="F:DNA-binding transcription factor activity"/>
    <property type="evidence" value="ECO:0007669"/>
    <property type="project" value="InterPro"/>
</dbReference>
<dbReference type="InterPro" id="IPR050313">
    <property type="entry name" value="Carb_Metab_HTH_regulators"/>
</dbReference>
<evidence type="ECO:0000313" key="9">
    <source>
        <dbReference type="Proteomes" id="UP000282515"/>
    </source>
</evidence>
<dbReference type="InterPro" id="IPR018356">
    <property type="entry name" value="Tscrpt_reg_HTH_DeoR_CS"/>
</dbReference>
<dbReference type="PANTHER" id="PTHR30363:SF4">
    <property type="entry name" value="GLYCEROL-3-PHOSPHATE REGULON REPRESSOR"/>
    <property type="match status" value="1"/>
</dbReference>
<comment type="caution">
    <text evidence="8">The sequence shown here is derived from an EMBL/GenBank/DDBJ whole genome shotgun (WGS) entry which is preliminary data.</text>
</comment>
<dbReference type="InterPro" id="IPR036390">
    <property type="entry name" value="WH_DNA-bd_sf"/>
</dbReference>
<gene>
    <name evidence="8" type="ORF">D9V41_00220</name>
</gene>
<dbReference type="Pfam" id="PF08220">
    <property type="entry name" value="HTH_DeoR"/>
    <property type="match status" value="1"/>
</dbReference>
<dbReference type="Pfam" id="PF00455">
    <property type="entry name" value="DeoRC"/>
    <property type="match status" value="1"/>
</dbReference>
<dbReference type="PROSITE" id="PS51000">
    <property type="entry name" value="HTH_DEOR_2"/>
    <property type="match status" value="1"/>
</dbReference>
<name>A0A3L8PR70_9ACTN</name>
<proteinExistence type="predicted"/>
<dbReference type="Gene3D" id="1.10.10.10">
    <property type="entry name" value="Winged helix-like DNA-binding domain superfamily/Winged helix DNA-binding domain"/>
    <property type="match status" value="1"/>
</dbReference>
<evidence type="ECO:0000256" key="5">
    <source>
        <dbReference type="ARBA" id="ARBA00023163"/>
    </source>
</evidence>
<dbReference type="PANTHER" id="PTHR30363">
    <property type="entry name" value="HTH-TYPE TRANSCRIPTIONAL REGULATOR SRLR-RELATED"/>
    <property type="match status" value="1"/>
</dbReference>
<dbReference type="PROSITE" id="PS00894">
    <property type="entry name" value="HTH_DEOR_1"/>
    <property type="match status" value="1"/>
</dbReference>
<dbReference type="GO" id="GO:0003677">
    <property type="term" value="F:DNA binding"/>
    <property type="evidence" value="ECO:0007669"/>
    <property type="project" value="UniProtKB-KW"/>
</dbReference>
<keyword evidence="2" id="KW-0678">Repressor</keyword>
<sequence length="262" mass="27783">MDVAHSAIPAERWSVIEQELAAHEYVRTVDLVERLDVSVETVRRDLAVMESRGVLVRVRGGAVASGQKTRVESSYSERSQSGQREKAAIGRAAAAMVPDDSTVVIDVGTTALHVVRSLSTSFEGLLVTNSLPAATLASERLTCGVVVLGGRVRRGDLAVSGMRSHEFLQDFRPDVAFLGSGGISTSAGLTDFDYDEVHLRRVIIEVSAHAWVLADATKFGTVAPFRVGGFDDLAGVVTDQQPSAELRESIVAAGGDVIVGAP</sequence>
<dbReference type="InterPro" id="IPR036388">
    <property type="entry name" value="WH-like_DNA-bd_sf"/>
</dbReference>
<evidence type="ECO:0000259" key="7">
    <source>
        <dbReference type="PROSITE" id="PS51000"/>
    </source>
</evidence>
<dbReference type="Gene3D" id="3.40.50.1360">
    <property type="match status" value="1"/>
</dbReference>
<dbReference type="PRINTS" id="PR00037">
    <property type="entry name" value="HTHLACR"/>
</dbReference>
<dbReference type="Proteomes" id="UP000282515">
    <property type="component" value="Unassembled WGS sequence"/>
</dbReference>
<dbReference type="InterPro" id="IPR037171">
    <property type="entry name" value="NagB/RpiA_transferase-like"/>
</dbReference>
<dbReference type="SMART" id="SM00420">
    <property type="entry name" value="HTH_DEOR"/>
    <property type="match status" value="1"/>
</dbReference>
<keyword evidence="5" id="KW-0804">Transcription</keyword>
<dbReference type="AlphaFoldDB" id="A0A3L8PR70"/>
<organism evidence="8 9">
    <name type="scientific">Aeromicrobium phragmitis</name>
    <dbReference type="NCBI Taxonomy" id="2478914"/>
    <lineage>
        <taxon>Bacteria</taxon>
        <taxon>Bacillati</taxon>
        <taxon>Actinomycetota</taxon>
        <taxon>Actinomycetes</taxon>
        <taxon>Propionibacteriales</taxon>
        <taxon>Nocardioidaceae</taxon>
        <taxon>Aeromicrobium</taxon>
    </lineage>
</organism>
<evidence type="ECO:0000256" key="3">
    <source>
        <dbReference type="ARBA" id="ARBA00023015"/>
    </source>
</evidence>
<feature type="domain" description="HTH deoR-type" evidence="7">
    <location>
        <begin position="9"/>
        <end position="64"/>
    </location>
</feature>
<dbReference type="SUPFAM" id="SSF46785">
    <property type="entry name" value="Winged helix' DNA-binding domain"/>
    <property type="match status" value="1"/>
</dbReference>
<evidence type="ECO:0000256" key="6">
    <source>
        <dbReference type="ARBA" id="ARBA00024937"/>
    </source>
</evidence>